<accession>A0A0V0Q7Z8</accession>
<name>A0A0V0Q7Z8_PSEPJ</name>
<protein>
    <submittedName>
        <fullName evidence="2">AMMECR1 domain</fullName>
    </submittedName>
</protein>
<keyword evidence="3" id="KW-1185">Reference proteome</keyword>
<dbReference type="OMA" id="LFITWNK"/>
<evidence type="ECO:0000313" key="2">
    <source>
        <dbReference type="EMBL" id="KRW98318.1"/>
    </source>
</evidence>
<organism evidence="2 3">
    <name type="scientific">Pseudocohnilembus persalinus</name>
    <name type="common">Ciliate</name>
    <dbReference type="NCBI Taxonomy" id="266149"/>
    <lineage>
        <taxon>Eukaryota</taxon>
        <taxon>Sar</taxon>
        <taxon>Alveolata</taxon>
        <taxon>Ciliophora</taxon>
        <taxon>Intramacronucleata</taxon>
        <taxon>Oligohymenophorea</taxon>
        <taxon>Scuticociliatia</taxon>
        <taxon>Philasterida</taxon>
        <taxon>Pseudocohnilembidae</taxon>
        <taxon>Pseudocohnilembus</taxon>
    </lineage>
</organism>
<dbReference type="FunCoup" id="A0A0V0Q7Z8">
    <property type="interactions" value="403"/>
</dbReference>
<evidence type="ECO:0000313" key="3">
    <source>
        <dbReference type="Proteomes" id="UP000054937"/>
    </source>
</evidence>
<dbReference type="InterPro" id="IPR002733">
    <property type="entry name" value="AMMECR1_domain"/>
</dbReference>
<evidence type="ECO:0000259" key="1">
    <source>
        <dbReference type="PROSITE" id="PS51112"/>
    </source>
</evidence>
<sequence length="195" mass="22074">MENNQTSVQATKDHCKYCFDVLIATLNKQELPKFPKNIVKSSTPLFVTWNIDDDDLRGCIGTFASSAIDKTLGKYAQIAAFQDSRFNPINQKEVPRLKVSVSLLVNFEEGKKALDWEVGQHGIQIDFNVDGQQFGATYLPEVAAEQEWTQEEAIKSLVRKAGYRGNYKNVLSSINLTTYQSSKCKLSYEEYTKIK</sequence>
<dbReference type="NCBIfam" id="TIGR00296">
    <property type="entry name" value="TIGR00296 family protein"/>
    <property type="match status" value="1"/>
</dbReference>
<reference evidence="2 3" key="1">
    <citation type="journal article" date="2015" name="Sci. Rep.">
        <title>Genome of the facultative scuticociliatosis pathogen Pseudocohnilembus persalinus provides insight into its virulence through horizontal gene transfer.</title>
        <authorList>
            <person name="Xiong J."/>
            <person name="Wang G."/>
            <person name="Cheng J."/>
            <person name="Tian M."/>
            <person name="Pan X."/>
            <person name="Warren A."/>
            <person name="Jiang C."/>
            <person name="Yuan D."/>
            <person name="Miao W."/>
        </authorList>
    </citation>
    <scope>NUCLEOTIDE SEQUENCE [LARGE SCALE GENOMIC DNA]</scope>
    <source>
        <strain evidence="2">36N120E</strain>
    </source>
</reference>
<dbReference type="InterPro" id="IPR023473">
    <property type="entry name" value="AMMECR1"/>
</dbReference>
<dbReference type="EMBL" id="LDAU01000254">
    <property type="protein sequence ID" value="KRW98318.1"/>
    <property type="molecule type" value="Genomic_DNA"/>
</dbReference>
<dbReference type="PROSITE" id="PS51112">
    <property type="entry name" value="AMMECR1"/>
    <property type="match status" value="1"/>
</dbReference>
<feature type="domain" description="AMMECR1" evidence="1">
    <location>
        <begin position="2"/>
        <end position="195"/>
    </location>
</feature>
<gene>
    <name evidence="2" type="ORF">PPERSA_02095</name>
</gene>
<dbReference type="PANTHER" id="PTHR13016:SF0">
    <property type="entry name" value="AMME SYNDROME CANDIDATE GENE 1 PROTEIN"/>
    <property type="match status" value="1"/>
</dbReference>
<dbReference type="Pfam" id="PF01871">
    <property type="entry name" value="AMMECR1"/>
    <property type="match status" value="1"/>
</dbReference>
<dbReference type="SUPFAM" id="SSF143447">
    <property type="entry name" value="AMMECR1-like"/>
    <property type="match status" value="1"/>
</dbReference>
<comment type="caution">
    <text evidence="2">The sequence shown here is derived from an EMBL/GenBank/DDBJ whole genome shotgun (WGS) entry which is preliminary data.</text>
</comment>
<dbReference type="Proteomes" id="UP000054937">
    <property type="component" value="Unassembled WGS sequence"/>
</dbReference>
<proteinExistence type="predicted"/>
<dbReference type="AlphaFoldDB" id="A0A0V0Q7Z8"/>
<dbReference type="InParanoid" id="A0A0V0Q7Z8"/>
<dbReference type="PANTHER" id="PTHR13016">
    <property type="entry name" value="AMMECR1 HOMOLOG"/>
    <property type="match status" value="1"/>
</dbReference>
<dbReference type="InterPro" id="IPR036071">
    <property type="entry name" value="AMMECR1_dom_sf"/>
</dbReference>
<dbReference type="Gene3D" id="3.30.700.20">
    <property type="entry name" value="Hypothetical protein ph0010, domain 1"/>
    <property type="match status" value="1"/>
</dbReference>
<dbReference type="InterPro" id="IPR027485">
    <property type="entry name" value="AMMECR1_N"/>
</dbReference>
<dbReference type="OrthoDB" id="24630at2759"/>